<proteinExistence type="predicted"/>
<feature type="coiled-coil region" evidence="1">
    <location>
        <begin position="2"/>
        <end position="36"/>
    </location>
</feature>
<name>A0A0F9LNM3_9ZZZZ</name>
<comment type="caution">
    <text evidence="2">The sequence shown here is derived from an EMBL/GenBank/DDBJ whole genome shotgun (WGS) entry which is preliminary data.</text>
</comment>
<accession>A0A0F9LNM3</accession>
<sequence>MSEELNSTINNIKDELKENKENIDDNEQKIIELEEKEYKMEDYKIFLYPAEIKKYITNLIELQSKDDESEKFYPAYTSSVEIYFNDLKFNPEKIKYSISIPPNDMDYISKIISNQGWSGFHYLENLSKNINLNKPIIMYYGIIQLGAFFSNLHFNFTVQNHEVKRINNIRSHGLDSSQLKDISFRININDILSKSIKLEKTGLALRFCLAYDSSLLDHFKKQNSFSLLDLLKNYFWEKEYSRVKSQFQKDFGTTKPNIPIQSKLFNIYLLSYYLSILSRYKIHAWMKLLEDKQTNIRYFIDYFLKFGKQEFLASLFERLYDERLKIPMLKRSSSMMVI</sequence>
<dbReference type="InterPro" id="IPR026988">
    <property type="entry name" value="YaaC-like"/>
</dbReference>
<evidence type="ECO:0000256" key="1">
    <source>
        <dbReference type="SAM" id="Coils"/>
    </source>
</evidence>
<dbReference type="Pfam" id="PF14175">
    <property type="entry name" value="YaaC"/>
    <property type="match status" value="1"/>
</dbReference>
<dbReference type="AlphaFoldDB" id="A0A0F9LNM3"/>
<gene>
    <name evidence="2" type="ORF">LCGC14_1255140</name>
</gene>
<evidence type="ECO:0000313" key="2">
    <source>
        <dbReference type="EMBL" id="KKM88796.1"/>
    </source>
</evidence>
<reference evidence="2" key="1">
    <citation type="journal article" date="2015" name="Nature">
        <title>Complex archaea that bridge the gap between prokaryotes and eukaryotes.</title>
        <authorList>
            <person name="Spang A."/>
            <person name="Saw J.H."/>
            <person name="Jorgensen S.L."/>
            <person name="Zaremba-Niedzwiedzka K."/>
            <person name="Martijn J."/>
            <person name="Lind A.E."/>
            <person name="van Eijk R."/>
            <person name="Schleper C."/>
            <person name="Guy L."/>
            <person name="Ettema T.J."/>
        </authorList>
    </citation>
    <scope>NUCLEOTIDE SEQUENCE</scope>
</reference>
<keyword evidence="1" id="KW-0175">Coiled coil</keyword>
<protein>
    <submittedName>
        <fullName evidence="2">Uncharacterized protein</fullName>
    </submittedName>
</protein>
<organism evidence="2">
    <name type="scientific">marine sediment metagenome</name>
    <dbReference type="NCBI Taxonomy" id="412755"/>
    <lineage>
        <taxon>unclassified sequences</taxon>
        <taxon>metagenomes</taxon>
        <taxon>ecological metagenomes</taxon>
    </lineage>
</organism>
<dbReference type="EMBL" id="LAZR01006912">
    <property type="protein sequence ID" value="KKM88796.1"/>
    <property type="molecule type" value="Genomic_DNA"/>
</dbReference>